<reference evidence="10" key="1">
    <citation type="submission" date="2019-06" db="EMBL/GenBank/DDBJ databases">
        <authorList>
            <consortium name="Wellcome Sanger Institute Data Sharing"/>
        </authorList>
    </citation>
    <scope>NUCLEOTIDE SEQUENCE [LARGE SCALE GENOMIC DNA]</scope>
</reference>
<keyword evidence="4" id="KW-0490">MHC I</keyword>
<dbReference type="Pfam" id="PF07654">
    <property type="entry name" value="C1-set"/>
    <property type="match status" value="1"/>
</dbReference>
<evidence type="ECO:0000313" key="11">
    <source>
        <dbReference type="Proteomes" id="UP000472271"/>
    </source>
</evidence>
<evidence type="ECO:0000256" key="3">
    <source>
        <dbReference type="ARBA" id="ARBA00018767"/>
    </source>
</evidence>
<keyword evidence="6" id="KW-0391">Immunity</keyword>
<dbReference type="GO" id="GO:0005576">
    <property type="term" value="C:extracellular region"/>
    <property type="evidence" value="ECO:0007669"/>
    <property type="project" value="UniProtKB-SubCell"/>
</dbReference>
<proteinExistence type="inferred from homology"/>
<comment type="subcellular location">
    <subcellularLocation>
        <location evidence="1">Secreted</location>
    </subcellularLocation>
</comment>
<dbReference type="Ensembl" id="ENSSORT00005009224.1">
    <property type="protein sequence ID" value="ENSSORP00005008922.1"/>
    <property type="gene ID" value="ENSSORG00005004920.1"/>
</dbReference>
<dbReference type="InterPro" id="IPR050160">
    <property type="entry name" value="MHC/Immunoglobulin"/>
</dbReference>
<dbReference type="GO" id="GO:0042612">
    <property type="term" value="C:MHC class I protein complex"/>
    <property type="evidence" value="ECO:0007669"/>
    <property type="project" value="UniProtKB-KW"/>
</dbReference>
<comment type="similarity">
    <text evidence="2">Belongs to the beta-2-microglobulin family.</text>
</comment>
<name>A0A672YWX8_9TELE</name>
<accession>A0A672YWX8</accession>
<feature type="signal peptide" evidence="8">
    <location>
        <begin position="1"/>
        <end position="19"/>
    </location>
</feature>
<organism evidence="10 11">
    <name type="scientific">Sphaeramia orbicularis</name>
    <name type="common">orbiculate cardinalfish</name>
    <dbReference type="NCBI Taxonomy" id="375764"/>
    <lineage>
        <taxon>Eukaryota</taxon>
        <taxon>Metazoa</taxon>
        <taxon>Chordata</taxon>
        <taxon>Craniata</taxon>
        <taxon>Vertebrata</taxon>
        <taxon>Euteleostomi</taxon>
        <taxon>Actinopterygii</taxon>
        <taxon>Neopterygii</taxon>
        <taxon>Teleostei</taxon>
        <taxon>Neoteleostei</taxon>
        <taxon>Acanthomorphata</taxon>
        <taxon>Gobiaria</taxon>
        <taxon>Kurtiformes</taxon>
        <taxon>Apogonoidei</taxon>
        <taxon>Apogonidae</taxon>
        <taxon>Apogoninae</taxon>
        <taxon>Sphaeramia</taxon>
    </lineage>
</organism>
<keyword evidence="11" id="KW-1185">Reference proteome</keyword>
<sequence>MKYVLLFGALAALYLTVESKTSPPKVQVYSRGPGEYGKENILICRVTGFHPPNIKIQLMKNDEELPNSVQTDLAFESDWHFHLTKHAPFTPQSGEKYVCRVTHGNAAPKDYSWEPNM</sequence>
<dbReference type="FunCoup" id="A0A672YWX8">
    <property type="interactions" value="570"/>
</dbReference>
<dbReference type="PROSITE" id="PS00290">
    <property type="entry name" value="IG_MHC"/>
    <property type="match status" value="1"/>
</dbReference>
<dbReference type="Gene3D" id="2.60.40.10">
    <property type="entry name" value="Immunoglobulins"/>
    <property type="match status" value="1"/>
</dbReference>
<dbReference type="InterPro" id="IPR013783">
    <property type="entry name" value="Ig-like_fold"/>
</dbReference>
<evidence type="ECO:0000256" key="7">
    <source>
        <dbReference type="ARBA" id="ARBA00023319"/>
    </source>
</evidence>
<dbReference type="InParanoid" id="A0A672YWX8"/>
<dbReference type="Proteomes" id="UP000472271">
    <property type="component" value="Chromosome 12"/>
</dbReference>
<keyword evidence="7" id="KW-0393">Immunoglobulin domain</keyword>
<reference evidence="10" key="3">
    <citation type="submission" date="2025-09" db="UniProtKB">
        <authorList>
            <consortium name="Ensembl"/>
        </authorList>
    </citation>
    <scope>IDENTIFICATION</scope>
</reference>
<dbReference type="OrthoDB" id="9949628at2759"/>
<dbReference type="FunFam" id="2.60.40.10:FF:001005">
    <property type="entry name" value="Beta-2-microglobulin"/>
    <property type="match status" value="1"/>
</dbReference>
<dbReference type="GO" id="GO:0002474">
    <property type="term" value="P:antigen processing and presentation of peptide antigen via MHC class I"/>
    <property type="evidence" value="ECO:0007669"/>
    <property type="project" value="UniProtKB-KW"/>
</dbReference>
<dbReference type="InterPro" id="IPR036179">
    <property type="entry name" value="Ig-like_dom_sf"/>
</dbReference>
<keyword evidence="5" id="KW-0964">Secreted</keyword>
<dbReference type="InterPro" id="IPR003597">
    <property type="entry name" value="Ig_C1-set"/>
</dbReference>
<evidence type="ECO:0000256" key="5">
    <source>
        <dbReference type="ARBA" id="ARBA00022525"/>
    </source>
</evidence>
<dbReference type="PANTHER" id="PTHR19944">
    <property type="entry name" value="MHC CLASS II-RELATED"/>
    <property type="match status" value="1"/>
</dbReference>
<gene>
    <name evidence="10" type="primary">LOC115430664</name>
</gene>
<evidence type="ECO:0000256" key="4">
    <source>
        <dbReference type="ARBA" id="ARBA00022451"/>
    </source>
</evidence>
<dbReference type="InterPro" id="IPR007110">
    <property type="entry name" value="Ig-like_dom"/>
</dbReference>
<feature type="domain" description="Ig-like" evidence="9">
    <location>
        <begin position="24"/>
        <end position="112"/>
    </location>
</feature>
<evidence type="ECO:0000313" key="10">
    <source>
        <dbReference type="Ensembl" id="ENSSORP00005008922.1"/>
    </source>
</evidence>
<dbReference type="SUPFAM" id="SSF48726">
    <property type="entry name" value="Immunoglobulin"/>
    <property type="match status" value="1"/>
</dbReference>
<evidence type="ECO:0000256" key="6">
    <source>
        <dbReference type="ARBA" id="ARBA00022859"/>
    </source>
</evidence>
<dbReference type="PROSITE" id="PS50835">
    <property type="entry name" value="IG_LIKE"/>
    <property type="match status" value="1"/>
</dbReference>
<dbReference type="PANTHER" id="PTHR19944:SF62">
    <property type="entry name" value="BETA-2-MICROGLOBULIN"/>
    <property type="match status" value="1"/>
</dbReference>
<feature type="chain" id="PRO_5025603157" description="Beta-2-microglobulin" evidence="8">
    <location>
        <begin position="20"/>
        <end position="117"/>
    </location>
</feature>
<evidence type="ECO:0000259" key="9">
    <source>
        <dbReference type="PROSITE" id="PS50835"/>
    </source>
</evidence>
<dbReference type="AlphaFoldDB" id="A0A672YWX8"/>
<evidence type="ECO:0000256" key="2">
    <source>
        <dbReference type="ARBA" id="ARBA00009564"/>
    </source>
</evidence>
<dbReference type="RefSeq" id="XP_030006672.1">
    <property type="nucleotide sequence ID" value="XM_030150812.1"/>
</dbReference>
<dbReference type="GeneID" id="115430664"/>
<evidence type="ECO:0000256" key="8">
    <source>
        <dbReference type="SAM" id="SignalP"/>
    </source>
</evidence>
<dbReference type="SMART" id="SM00407">
    <property type="entry name" value="IGc1"/>
    <property type="match status" value="1"/>
</dbReference>
<dbReference type="GO" id="GO:0010038">
    <property type="term" value="P:response to metal ion"/>
    <property type="evidence" value="ECO:0007669"/>
    <property type="project" value="UniProtKB-ARBA"/>
</dbReference>
<evidence type="ECO:0000256" key="1">
    <source>
        <dbReference type="ARBA" id="ARBA00004613"/>
    </source>
</evidence>
<reference evidence="10" key="2">
    <citation type="submission" date="2025-08" db="UniProtKB">
        <authorList>
            <consortium name="Ensembl"/>
        </authorList>
    </citation>
    <scope>IDENTIFICATION</scope>
</reference>
<protein>
    <recommendedName>
        <fullName evidence="3">Beta-2-microglobulin</fullName>
    </recommendedName>
</protein>
<dbReference type="InterPro" id="IPR003006">
    <property type="entry name" value="Ig/MHC_CS"/>
</dbReference>
<keyword evidence="8" id="KW-0732">Signal</keyword>